<dbReference type="PANTHER" id="PTHR45708:SF49">
    <property type="entry name" value="ENDOCHITINASE"/>
    <property type="match status" value="1"/>
</dbReference>
<feature type="domain" description="GH18" evidence="8">
    <location>
        <begin position="161"/>
        <end position="460"/>
    </location>
</feature>
<feature type="compositionally biased region" description="Low complexity" evidence="7">
    <location>
        <begin position="108"/>
        <end position="151"/>
    </location>
</feature>
<dbReference type="InterPro" id="IPR050542">
    <property type="entry name" value="Glycosyl_Hydrlase18_Chitinase"/>
</dbReference>
<dbReference type="OrthoDB" id="6020543at2759"/>
<protein>
    <recommendedName>
        <fullName evidence="1">chitinase</fullName>
        <ecNumber evidence="1">3.2.1.14</ecNumber>
    </recommendedName>
</protein>
<dbReference type="PROSITE" id="PS00026">
    <property type="entry name" value="CHIT_BIND_I_1"/>
    <property type="match status" value="1"/>
</dbReference>
<dbReference type="PROSITE" id="PS01095">
    <property type="entry name" value="GH18_1"/>
    <property type="match status" value="1"/>
</dbReference>
<dbReference type="PROSITE" id="PS51910">
    <property type="entry name" value="GH18_2"/>
    <property type="match status" value="1"/>
</dbReference>
<dbReference type="InterPro" id="IPR017853">
    <property type="entry name" value="GH"/>
</dbReference>
<dbReference type="SUPFAM" id="SSF51445">
    <property type="entry name" value="(Trans)glycosidases"/>
    <property type="match status" value="1"/>
</dbReference>
<dbReference type="InterPro" id="IPR001223">
    <property type="entry name" value="Glyco_hydro18_cat"/>
</dbReference>
<organism evidence="9 10">
    <name type="scientific">Planoprotostelium fungivorum</name>
    <dbReference type="NCBI Taxonomy" id="1890364"/>
    <lineage>
        <taxon>Eukaryota</taxon>
        <taxon>Amoebozoa</taxon>
        <taxon>Evosea</taxon>
        <taxon>Variosea</taxon>
        <taxon>Cavosteliida</taxon>
        <taxon>Cavosteliaceae</taxon>
        <taxon>Planoprotostelium</taxon>
    </lineage>
</organism>
<feature type="region of interest" description="Disordered" evidence="7">
    <location>
        <begin position="108"/>
        <end position="157"/>
    </location>
</feature>
<accession>A0A2P6NVR7</accession>
<comment type="similarity">
    <text evidence="6">Belongs to the glycosyl hydrolase 18 family.</text>
</comment>
<dbReference type="InterPro" id="IPR036861">
    <property type="entry name" value="Endochitinase-like_sf"/>
</dbReference>
<dbReference type="Gene3D" id="3.20.20.80">
    <property type="entry name" value="Glycosidases"/>
    <property type="match status" value="1"/>
</dbReference>
<dbReference type="CDD" id="cd02877">
    <property type="entry name" value="GH18_hevamine_XipI_class_III"/>
    <property type="match status" value="1"/>
</dbReference>
<dbReference type="Pfam" id="PF00187">
    <property type="entry name" value="Chitin_bind_1"/>
    <property type="match status" value="1"/>
</dbReference>
<keyword evidence="3 5" id="KW-0378">Hydrolase</keyword>
<proteinExistence type="inferred from homology"/>
<dbReference type="SMART" id="SM00270">
    <property type="entry name" value="ChtBD1"/>
    <property type="match status" value="1"/>
</dbReference>
<dbReference type="GO" id="GO:0008843">
    <property type="term" value="F:endochitinase activity"/>
    <property type="evidence" value="ECO:0007669"/>
    <property type="project" value="UniProtKB-EC"/>
</dbReference>
<evidence type="ECO:0000313" key="10">
    <source>
        <dbReference type="Proteomes" id="UP000241769"/>
    </source>
</evidence>
<dbReference type="GO" id="GO:0005975">
    <property type="term" value="P:carbohydrate metabolic process"/>
    <property type="evidence" value="ECO:0007669"/>
    <property type="project" value="InterPro"/>
</dbReference>
<keyword evidence="10" id="KW-1185">Reference proteome</keyword>
<dbReference type="PANTHER" id="PTHR45708">
    <property type="entry name" value="ENDOCHITINASE"/>
    <property type="match status" value="1"/>
</dbReference>
<dbReference type="InterPro" id="IPR018371">
    <property type="entry name" value="Chitin-binding_1_CS"/>
</dbReference>
<dbReference type="GO" id="GO:0005576">
    <property type="term" value="C:extracellular region"/>
    <property type="evidence" value="ECO:0007669"/>
    <property type="project" value="TreeGrafter"/>
</dbReference>
<dbReference type="CDD" id="cd00035">
    <property type="entry name" value="ChtBD1"/>
    <property type="match status" value="1"/>
</dbReference>
<dbReference type="InParanoid" id="A0A2P6NVR7"/>
<keyword evidence="2" id="KW-0147">Chitin-binding</keyword>
<evidence type="ECO:0000313" key="9">
    <source>
        <dbReference type="EMBL" id="PRP88040.1"/>
    </source>
</evidence>
<dbReference type="Gene3D" id="3.30.60.10">
    <property type="entry name" value="Endochitinase-like"/>
    <property type="match status" value="1"/>
</dbReference>
<dbReference type="Pfam" id="PF00704">
    <property type="entry name" value="Glyco_hydro_18"/>
    <property type="match status" value="1"/>
</dbReference>
<dbReference type="GO" id="GO:0008061">
    <property type="term" value="F:chitin binding"/>
    <property type="evidence" value="ECO:0007669"/>
    <property type="project" value="UniProtKB-KW"/>
</dbReference>
<sequence>MGFNCSCSENTTYARGPHTSTTKYVAGLEDNGRPSLTTCILQLKTRNRQIPRLSSNMRAAVLLLALFAVAYAQTQCSDTVPCPAPLCCSKWGWCGIGEAWCGNQPTKPTPTTANPTTATPTTANPTTVTPTTANPTTATPTTANPTTATPTFTRKPNPNKSLVAAYWGQDTIGIHDANNLQKNIDFYCDDDTYDIIIAAFVPDYFGPDKYNGVSLPVLNLANSCDNTTTQFPHTLNCPHLVPGIKKCQANGKKVLLSIGGATGFSSFPSEQSARDFAGTLWNMFLGGVDSGFPRPLGDAVFDGIDFDIENGGKAYYDVLARELKEKYFKMIPGRQFYLSSAPQCEFPDRMLGDVLETGLFDYVFIQFYNNWCGVKNYGNQWAWNWPTWEALAAKHPGMQLFLGVPADTYAGGGYVDVNGLSKILDDISKSPYYGGVMIWDATVSKVNGFGEALAKIVHSK</sequence>
<comment type="caution">
    <text evidence="9">The sequence shown here is derived from an EMBL/GenBank/DDBJ whole genome shotgun (WGS) entry which is preliminary data.</text>
</comment>
<dbReference type="EMBL" id="MDYQ01000015">
    <property type="protein sequence ID" value="PRP88040.1"/>
    <property type="molecule type" value="Genomic_DNA"/>
</dbReference>
<gene>
    <name evidence="9" type="ORF">PROFUN_04468</name>
</gene>
<evidence type="ECO:0000256" key="3">
    <source>
        <dbReference type="ARBA" id="ARBA00022801"/>
    </source>
</evidence>
<dbReference type="InterPro" id="IPR001002">
    <property type="entry name" value="Chitin-bd_1"/>
</dbReference>
<reference evidence="9 10" key="1">
    <citation type="journal article" date="2018" name="Genome Biol. Evol.">
        <title>Multiple Roots of Fruiting Body Formation in Amoebozoa.</title>
        <authorList>
            <person name="Hillmann F."/>
            <person name="Forbes G."/>
            <person name="Novohradska S."/>
            <person name="Ferling I."/>
            <person name="Riege K."/>
            <person name="Groth M."/>
            <person name="Westermann M."/>
            <person name="Marz M."/>
            <person name="Spaller T."/>
            <person name="Winckler T."/>
            <person name="Schaap P."/>
            <person name="Glockner G."/>
        </authorList>
    </citation>
    <scope>NUCLEOTIDE SEQUENCE [LARGE SCALE GENOMIC DNA]</scope>
    <source>
        <strain evidence="9 10">Jena</strain>
    </source>
</reference>
<evidence type="ECO:0000259" key="8">
    <source>
        <dbReference type="PROSITE" id="PS51910"/>
    </source>
</evidence>
<evidence type="ECO:0000256" key="5">
    <source>
        <dbReference type="RuleBase" id="RU000489"/>
    </source>
</evidence>
<evidence type="ECO:0000256" key="6">
    <source>
        <dbReference type="RuleBase" id="RU004453"/>
    </source>
</evidence>
<dbReference type="SUPFAM" id="SSF57016">
    <property type="entry name" value="Plant lectins/antimicrobial peptides"/>
    <property type="match status" value="1"/>
</dbReference>
<evidence type="ECO:0000256" key="2">
    <source>
        <dbReference type="ARBA" id="ARBA00022669"/>
    </source>
</evidence>
<evidence type="ECO:0000256" key="4">
    <source>
        <dbReference type="ARBA" id="ARBA00023295"/>
    </source>
</evidence>
<keyword evidence="4 5" id="KW-0326">Glycosidase</keyword>
<evidence type="ECO:0000256" key="1">
    <source>
        <dbReference type="ARBA" id="ARBA00012729"/>
    </source>
</evidence>
<evidence type="ECO:0000256" key="7">
    <source>
        <dbReference type="SAM" id="MobiDB-lite"/>
    </source>
</evidence>
<dbReference type="InterPro" id="IPR045321">
    <property type="entry name" value="Cts1-like"/>
</dbReference>
<dbReference type="Proteomes" id="UP000241769">
    <property type="component" value="Unassembled WGS sequence"/>
</dbReference>
<dbReference type="EC" id="3.2.1.14" evidence="1"/>
<dbReference type="AlphaFoldDB" id="A0A2P6NVR7"/>
<dbReference type="InterPro" id="IPR001579">
    <property type="entry name" value="Glyco_hydro_18_chit_AS"/>
</dbReference>
<name>A0A2P6NVR7_9EUKA</name>